<dbReference type="PANTHER" id="PTHR24096:SF422">
    <property type="entry name" value="BCDNA.GH02901"/>
    <property type="match status" value="1"/>
</dbReference>
<dbReference type="AlphaFoldDB" id="A0AAD9Z4Y0"/>
<reference evidence="4" key="1">
    <citation type="submission" date="2022-11" db="EMBL/GenBank/DDBJ databases">
        <title>Chromosomal genome sequence assembly and mating type (MAT) locus characterization of the leprose asexual lichenized fungus Lepraria neglecta (Nyl.) Erichsen.</title>
        <authorList>
            <person name="Allen J.L."/>
            <person name="Pfeffer B."/>
        </authorList>
    </citation>
    <scope>NUCLEOTIDE SEQUENCE</scope>
    <source>
        <strain evidence="4">Allen 5258</strain>
    </source>
</reference>
<organism evidence="4 5">
    <name type="scientific">Lepraria neglecta</name>
    <dbReference type="NCBI Taxonomy" id="209136"/>
    <lineage>
        <taxon>Eukaryota</taxon>
        <taxon>Fungi</taxon>
        <taxon>Dikarya</taxon>
        <taxon>Ascomycota</taxon>
        <taxon>Pezizomycotina</taxon>
        <taxon>Lecanoromycetes</taxon>
        <taxon>OSLEUM clade</taxon>
        <taxon>Lecanoromycetidae</taxon>
        <taxon>Lecanorales</taxon>
        <taxon>Lecanorineae</taxon>
        <taxon>Stereocaulaceae</taxon>
        <taxon>Lepraria</taxon>
    </lineage>
</organism>
<evidence type="ECO:0000259" key="3">
    <source>
        <dbReference type="Pfam" id="PF13193"/>
    </source>
</evidence>
<comment type="similarity">
    <text evidence="1">Belongs to the ATP-dependent AMP-binding enzyme family.</text>
</comment>
<dbReference type="Gene3D" id="3.30.300.30">
    <property type="match status" value="1"/>
</dbReference>
<dbReference type="FunFam" id="3.30.300.30:FF:000007">
    <property type="entry name" value="4-coumarate--CoA ligase 2"/>
    <property type="match status" value="1"/>
</dbReference>
<evidence type="ECO:0008006" key="6">
    <source>
        <dbReference type="Google" id="ProtNLM"/>
    </source>
</evidence>
<comment type="caution">
    <text evidence="4">The sequence shown here is derived from an EMBL/GenBank/DDBJ whole genome shotgun (WGS) entry which is preliminary data.</text>
</comment>
<dbReference type="InterPro" id="IPR025110">
    <property type="entry name" value="AMP-bd_C"/>
</dbReference>
<feature type="domain" description="AMP-binding enzyme C-terminal" evidence="3">
    <location>
        <begin position="459"/>
        <end position="538"/>
    </location>
</feature>
<sequence length="567" mass="62090">MPFKSTQPDIKLPTNLSIWDWLFDSPSSVLNKHPASALGGYSNALTGERLDYAKVREVTTYLSTALVKKYGLTEGGAVALFSPNNIYYPVAMLGTLRVGAQTSGGIVSGASPAYNIEEMTYTLQKAGAKYLMTVPTSMDVAAAAAKNAGIPKERVFLLEGEMDGFTTIKQLFDIGKSYGESGQVPSFKIPKGKKNKDVCAFLSFSSGTTGLPKAVMIAHQNVIAQVLQVQLITPPDLQRILAVLPVFHITGLVHALHLPITINAEVYMLPAFTMKDLLDTVVKYQLKELLIVPPILIRLVRDPLVDKYDLSCLRRFSTGAAPISEEILHLLEKKFSQTKFKQAYGMTESCSCITASPPEKYDWKYGHTVGTICASTEVKVIDPDGKELGLNELGEILTRGPQITIGYLNNPKATAETFDSEGWLHTGDQGIIDEEGMLTITDRIKEMIKVKGIGVAPAELEDLLLGHPKVEDVAVMGVKDDYSGELPKAYVVPKAGQKGSKELEAELKQYVKERKVRHKHIDGGIDFVPMIPKSASGKILRRVLRDQSTKVDKDTTVKHDVKEKAKL</sequence>
<dbReference type="InterPro" id="IPR045851">
    <property type="entry name" value="AMP-bd_C_sf"/>
</dbReference>
<dbReference type="Pfam" id="PF13193">
    <property type="entry name" value="AMP-binding_C"/>
    <property type="match status" value="1"/>
</dbReference>
<dbReference type="SUPFAM" id="SSF56801">
    <property type="entry name" value="Acetyl-CoA synthetase-like"/>
    <property type="match status" value="1"/>
</dbReference>
<evidence type="ECO:0000313" key="5">
    <source>
        <dbReference type="Proteomes" id="UP001276659"/>
    </source>
</evidence>
<dbReference type="CDD" id="cd05911">
    <property type="entry name" value="Firefly_Luc_like"/>
    <property type="match status" value="1"/>
</dbReference>
<evidence type="ECO:0000259" key="2">
    <source>
        <dbReference type="Pfam" id="PF00501"/>
    </source>
</evidence>
<protein>
    <recommendedName>
        <fullName evidence="6">4-coumarate--CoA ligase</fullName>
    </recommendedName>
</protein>
<dbReference type="InterPro" id="IPR042099">
    <property type="entry name" value="ANL_N_sf"/>
</dbReference>
<gene>
    <name evidence="4" type="ORF">OEA41_002940</name>
</gene>
<dbReference type="Proteomes" id="UP001276659">
    <property type="component" value="Unassembled WGS sequence"/>
</dbReference>
<evidence type="ECO:0000256" key="1">
    <source>
        <dbReference type="ARBA" id="ARBA00006432"/>
    </source>
</evidence>
<feature type="domain" description="AMP-dependent synthetase/ligase" evidence="2">
    <location>
        <begin position="46"/>
        <end position="408"/>
    </location>
</feature>
<evidence type="ECO:0000313" key="4">
    <source>
        <dbReference type="EMBL" id="KAK3170856.1"/>
    </source>
</evidence>
<keyword evidence="5" id="KW-1185">Reference proteome</keyword>
<dbReference type="Pfam" id="PF00501">
    <property type="entry name" value="AMP-binding"/>
    <property type="match status" value="1"/>
</dbReference>
<dbReference type="EMBL" id="JASNWA010000008">
    <property type="protein sequence ID" value="KAK3170856.1"/>
    <property type="molecule type" value="Genomic_DNA"/>
</dbReference>
<proteinExistence type="inferred from homology"/>
<dbReference type="Gene3D" id="3.40.50.12780">
    <property type="entry name" value="N-terminal domain of ligase-like"/>
    <property type="match status" value="1"/>
</dbReference>
<dbReference type="PANTHER" id="PTHR24096">
    <property type="entry name" value="LONG-CHAIN-FATTY-ACID--COA LIGASE"/>
    <property type="match status" value="1"/>
</dbReference>
<dbReference type="InterPro" id="IPR000873">
    <property type="entry name" value="AMP-dep_synth/lig_dom"/>
</dbReference>
<name>A0AAD9Z4Y0_9LECA</name>
<dbReference type="GO" id="GO:0016405">
    <property type="term" value="F:CoA-ligase activity"/>
    <property type="evidence" value="ECO:0007669"/>
    <property type="project" value="TreeGrafter"/>
</dbReference>
<accession>A0AAD9Z4Y0</accession>
<dbReference type="PROSITE" id="PS00455">
    <property type="entry name" value="AMP_BINDING"/>
    <property type="match status" value="1"/>
</dbReference>
<dbReference type="InterPro" id="IPR020845">
    <property type="entry name" value="AMP-binding_CS"/>
</dbReference>